<dbReference type="EMBL" id="JAKMXF010000300">
    <property type="protein sequence ID" value="KAI6651968.1"/>
    <property type="molecule type" value="Genomic_DNA"/>
</dbReference>
<keyword evidence="2" id="KW-0732">Signal</keyword>
<dbReference type="AlphaFoldDB" id="A0AAV7JTE1"/>
<feature type="region of interest" description="Disordered" evidence="1">
    <location>
        <begin position="229"/>
        <end position="252"/>
    </location>
</feature>
<feature type="signal peptide" evidence="2">
    <location>
        <begin position="1"/>
        <end position="19"/>
    </location>
</feature>
<accession>A0AAV7JTE1</accession>
<proteinExistence type="predicted"/>
<gene>
    <name evidence="3" type="ORF">LOD99_4513</name>
</gene>
<organism evidence="3 4">
    <name type="scientific">Oopsacas minuta</name>
    <dbReference type="NCBI Taxonomy" id="111878"/>
    <lineage>
        <taxon>Eukaryota</taxon>
        <taxon>Metazoa</taxon>
        <taxon>Porifera</taxon>
        <taxon>Hexactinellida</taxon>
        <taxon>Hexasterophora</taxon>
        <taxon>Lyssacinosida</taxon>
        <taxon>Leucopsacidae</taxon>
        <taxon>Oopsacas</taxon>
    </lineage>
</organism>
<feature type="chain" id="PRO_5043440146" evidence="2">
    <location>
        <begin position="20"/>
        <end position="267"/>
    </location>
</feature>
<keyword evidence="4" id="KW-1185">Reference proteome</keyword>
<reference evidence="3 4" key="1">
    <citation type="journal article" date="2023" name="BMC Biol.">
        <title>The compact genome of the sponge Oopsacas minuta (Hexactinellida) is lacking key metazoan core genes.</title>
        <authorList>
            <person name="Santini S."/>
            <person name="Schenkelaars Q."/>
            <person name="Jourda C."/>
            <person name="Duchesne M."/>
            <person name="Belahbib H."/>
            <person name="Rocher C."/>
            <person name="Selva M."/>
            <person name="Riesgo A."/>
            <person name="Vervoort M."/>
            <person name="Leys S.P."/>
            <person name="Kodjabachian L."/>
            <person name="Le Bivic A."/>
            <person name="Borchiellini C."/>
            <person name="Claverie J.M."/>
            <person name="Renard E."/>
        </authorList>
    </citation>
    <scope>NUCLEOTIDE SEQUENCE [LARGE SCALE GENOMIC DNA]</scope>
    <source>
        <strain evidence="3">SPO-2</strain>
    </source>
</reference>
<evidence type="ECO:0000256" key="1">
    <source>
        <dbReference type="SAM" id="MobiDB-lite"/>
    </source>
</evidence>
<sequence length="267" mass="29574">MKTFFTILALFTFVTALAGVNPPSPTNPPPPPPSPPPFPCKARVPDDYFTTGVYRESIIDTLMLTSKTAYPKTYRIGLGEYMQAVYYTGNMSMFNETFTIIEGGTGKVISRGWNWVLVKEGVRYSMTSVNGGVTHCTRTEGYTVEKMSTIMEGLNTLYPIRGEPVDPNRPHMCEGILPPTERYPGCIMTVGWTPGPTTKTTDPLLFITSVSNTTSSLSDIREMRPLTIDTDKPLFNNPCKPSDTITPPPSVRWSGIARHLTRSSMRT</sequence>
<evidence type="ECO:0000256" key="2">
    <source>
        <dbReference type="SAM" id="SignalP"/>
    </source>
</evidence>
<protein>
    <submittedName>
        <fullName evidence="3">Uncharacterized protein</fullName>
    </submittedName>
</protein>
<dbReference type="Proteomes" id="UP001165289">
    <property type="component" value="Unassembled WGS sequence"/>
</dbReference>
<evidence type="ECO:0000313" key="4">
    <source>
        <dbReference type="Proteomes" id="UP001165289"/>
    </source>
</evidence>
<name>A0AAV7JTE1_9METZ</name>
<comment type="caution">
    <text evidence="3">The sequence shown here is derived from an EMBL/GenBank/DDBJ whole genome shotgun (WGS) entry which is preliminary data.</text>
</comment>
<evidence type="ECO:0000313" key="3">
    <source>
        <dbReference type="EMBL" id="KAI6651968.1"/>
    </source>
</evidence>